<protein>
    <recommendedName>
        <fullName evidence="5">Carboxypeptidase regulatory-like domain-containing protein</fullName>
    </recommendedName>
</protein>
<evidence type="ECO:0000256" key="2">
    <source>
        <dbReference type="SAM" id="SignalP"/>
    </source>
</evidence>
<dbReference type="PROSITE" id="PS51257">
    <property type="entry name" value="PROKAR_LIPOPROTEIN"/>
    <property type="match status" value="1"/>
</dbReference>
<feature type="compositionally biased region" description="Basic and acidic residues" evidence="1">
    <location>
        <begin position="117"/>
        <end position="133"/>
    </location>
</feature>
<keyword evidence="2" id="KW-0732">Signal</keyword>
<dbReference type="RefSeq" id="WP_105336687.1">
    <property type="nucleotide sequence ID" value="NZ_PUHZ01000017.1"/>
</dbReference>
<gene>
    <name evidence="3" type="ORF">C5Y93_17275</name>
</gene>
<feature type="region of interest" description="Disordered" evidence="1">
    <location>
        <begin position="117"/>
        <end position="144"/>
    </location>
</feature>
<dbReference type="AlphaFoldDB" id="A0A2S8GK83"/>
<organism evidence="3 4">
    <name type="scientific">Blastopirellula marina</name>
    <dbReference type="NCBI Taxonomy" id="124"/>
    <lineage>
        <taxon>Bacteria</taxon>
        <taxon>Pseudomonadati</taxon>
        <taxon>Planctomycetota</taxon>
        <taxon>Planctomycetia</taxon>
        <taxon>Pirellulales</taxon>
        <taxon>Pirellulaceae</taxon>
        <taxon>Blastopirellula</taxon>
    </lineage>
</organism>
<feature type="signal peptide" evidence="2">
    <location>
        <begin position="1"/>
        <end position="18"/>
    </location>
</feature>
<evidence type="ECO:0000313" key="4">
    <source>
        <dbReference type="Proteomes" id="UP000237819"/>
    </source>
</evidence>
<reference evidence="3 4" key="1">
    <citation type="submission" date="2018-02" db="EMBL/GenBank/DDBJ databases">
        <title>Comparative genomes isolates from brazilian mangrove.</title>
        <authorList>
            <person name="Araujo J.E."/>
            <person name="Taketani R.G."/>
            <person name="Silva M.C.P."/>
            <person name="Loureco M.V."/>
            <person name="Andreote F.D."/>
        </authorList>
    </citation>
    <scope>NUCLEOTIDE SEQUENCE [LARGE SCALE GENOMIC DNA]</scope>
    <source>
        <strain evidence="3 4">Nap-Phe MGV</strain>
    </source>
</reference>
<name>A0A2S8GK83_9BACT</name>
<comment type="caution">
    <text evidence="3">The sequence shown here is derived from an EMBL/GenBank/DDBJ whole genome shotgun (WGS) entry which is preliminary data.</text>
</comment>
<dbReference type="EMBL" id="PUHZ01000017">
    <property type="protein sequence ID" value="PQO44845.1"/>
    <property type="molecule type" value="Genomic_DNA"/>
</dbReference>
<accession>A0A2S8GK83</accession>
<evidence type="ECO:0000313" key="3">
    <source>
        <dbReference type="EMBL" id="PQO44845.1"/>
    </source>
</evidence>
<dbReference type="Proteomes" id="UP000237819">
    <property type="component" value="Unassembled WGS sequence"/>
</dbReference>
<evidence type="ECO:0008006" key="5">
    <source>
        <dbReference type="Google" id="ProtNLM"/>
    </source>
</evidence>
<evidence type="ECO:0000256" key="1">
    <source>
        <dbReference type="SAM" id="MobiDB-lite"/>
    </source>
</evidence>
<sequence length="144" mass="15036">MRNLLVALSVAMAVVTFGCNSSSGPESYPISGTVLFGDKPVPAGSIMLTPDVSEGNSGMAVSIDIVDGKFNSNTAKSGHVGGPHIVKIVGLNGKGDDDLFPKGQMLFPDYEMSLDLPKEASEQELKVPGDLKMPKRSSKLPATS</sequence>
<proteinExistence type="predicted"/>
<dbReference type="OrthoDB" id="289094at2"/>
<feature type="chain" id="PRO_5015640900" description="Carboxypeptidase regulatory-like domain-containing protein" evidence="2">
    <location>
        <begin position="19"/>
        <end position="144"/>
    </location>
</feature>